<dbReference type="InterPro" id="IPR008928">
    <property type="entry name" value="6-hairpin_glycosidase_sf"/>
</dbReference>
<dbReference type="Pfam" id="PF03663">
    <property type="entry name" value="Glyco_hydro_76"/>
    <property type="match status" value="1"/>
</dbReference>
<dbReference type="EC" id="3.2.1.101" evidence="3 8"/>
<dbReference type="GeneID" id="18934598"/>
<evidence type="ECO:0000313" key="9">
    <source>
        <dbReference type="EMBL" id="EGG05778.1"/>
    </source>
</evidence>
<dbReference type="EMBL" id="GL883111">
    <property type="protein sequence ID" value="EGG05778.1"/>
    <property type="molecule type" value="Genomic_DNA"/>
</dbReference>
<dbReference type="InterPro" id="IPR005198">
    <property type="entry name" value="Glyco_hydro_76"/>
</dbReference>
<evidence type="ECO:0000256" key="5">
    <source>
        <dbReference type="ARBA" id="ARBA00022801"/>
    </source>
</evidence>
<protein>
    <recommendedName>
        <fullName evidence="3 8">Mannan endo-1,6-alpha-mannosidase</fullName>
        <ecNumber evidence="3 8">3.2.1.101</ecNumber>
    </recommendedName>
</protein>
<dbReference type="HOGENOM" id="CLU_672826_0_0_1"/>
<keyword evidence="10" id="KW-1185">Reference proteome</keyword>
<reference evidence="10" key="1">
    <citation type="journal article" date="2011" name="Proc. Natl. Acad. Sci. U.S.A.">
        <title>Obligate biotrophy features unraveled by the genomic analysis of rust fungi.</title>
        <authorList>
            <person name="Duplessis S."/>
            <person name="Cuomo C.A."/>
            <person name="Lin Y.-C."/>
            <person name="Aerts A."/>
            <person name="Tisserant E."/>
            <person name="Veneault-Fourrey C."/>
            <person name="Joly D.L."/>
            <person name="Hacquard S."/>
            <person name="Amselem J."/>
            <person name="Cantarel B.L."/>
            <person name="Chiu R."/>
            <person name="Coutinho P.M."/>
            <person name="Feau N."/>
            <person name="Field M."/>
            <person name="Frey P."/>
            <person name="Gelhaye E."/>
            <person name="Goldberg J."/>
            <person name="Grabherr M.G."/>
            <person name="Kodira C.D."/>
            <person name="Kohler A."/>
            <person name="Kuees U."/>
            <person name="Lindquist E.A."/>
            <person name="Lucas S.M."/>
            <person name="Mago R."/>
            <person name="Mauceli E."/>
            <person name="Morin E."/>
            <person name="Murat C."/>
            <person name="Pangilinan J.L."/>
            <person name="Park R."/>
            <person name="Pearson M."/>
            <person name="Quesneville H."/>
            <person name="Rouhier N."/>
            <person name="Sakthikumar S."/>
            <person name="Salamov A.A."/>
            <person name="Schmutz J."/>
            <person name="Selles B."/>
            <person name="Shapiro H."/>
            <person name="Tanguay P."/>
            <person name="Tuskan G.A."/>
            <person name="Henrissat B."/>
            <person name="Van de Peer Y."/>
            <person name="Rouze P."/>
            <person name="Ellis J.G."/>
            <person name="Dodds P.N."/>
            <person name="Schein J.E."/>
            <person name="Zhong S."/>
            <person name="Hamelin R.C."/>
            <person name="Grigoriev I.V."/>
            <person name="Szabo L.J."/>
            <person name="Martin F."/>
        </authorList>
    </citation>
    <scope>NUCLEOTIDE SEQUENCE [LARGE SCALE GENOMIC DNA]</scope>
    <source>
        <strain evidence="10">98AG31 / pathotype 3-4-7</strain>
    </source>
</reference>
<name>F4RP95_MELLP</name>
<keyword evidence="7 8" id="KW-0326">Glycosidase</keyword>
<comment type="catalytic activity">
    <reaction evidence="1 8">
        <text>Random hydrolysis of (1-&gt;6)-alpha-D-mannosidic linkages in unbranched (1-&gt;6)-mannans.</text>
        <dbReference type="EC" id="3.2.1.101"/>
    </reaction>
</comment>
<dbReference type="SUPFAM" id="SSF48208">
    <property type="entry name" value="Six-hairpin glycosidases"/>
    <property type="match status" value="1"/>
</dbReference>
<dbReference type="GO" id="GO:0009272">
    <property type="term" value="P:fungal-type cell wall biogenesis"/>
    <property type="evidence" value="ECO:0007669"/>
    <property type="project" value="TreeGrafter"/>
</dbReference>
<evidence type="ECO:0000256" key="7">
    <source>
        <dbReference type="ARBA" id="ARBA00023295"/>
    </source>
</evidence>
<dbReference type="STRING" id="747676.F4RP95"/>
<dbReference type="Gene3D" id="1.50.10.20">
    <property type="match status" value="1"/>
</dbReference>
<sequence>MIHSRQPETELMKASSAQAASYSPTLDVTNPAQVFAATTQALQNLLTYYTPTQSGVFSQVQTPWHESGMIWGMFFDYAKWTGDTQFLELVTDALVNISYVTEHAKVSRLTEVEYLSDFLGGNAVSVVQTLLGVWNDDLLWPSQAAVGGAEVFGPNAIMPRSNGDWISLATKTYDQTGVETDDKCGGGIYWSRDRGSPSGVYKSLITQIEFISQGARNYLQTKNETALAQSKQVLDWIMSSGLGNLNTGELLDGMPSNNCQQFTKTSWSYNYGQLIGSLAWMNLATKNQTYLDMISPFFDYSVKLFAPTGVITELCEADVSCNRDQQGFKAIYARNLVYVYRQTTNATIKDAIQKMIDASVNAMVSNSCDKQWNCGGNWTTDTQPVKYIRSQAVSAALLVSAIGIHGISS</sequence>
<dbReference type="RefSeq" id="XP_007410834.1">
    <property type="nucleotide sequence ID" value="XM_007410772.1"/>
</dbReference>
<evidence type="ECO:0000256" key="4">
    <source>
        <dbReference type="ARBA" id="ARBA00022729"/>
    </source>
</evidence>
<evidence type="ECO:0000256" key="1">
    <source>
        <dbReference type="ARBA" id="ARBA00001452"/>
    </source>
</evidence>
<dbReference type="AlphaFoldDB" id="F4RP95"/>
<dbReference type="VEuPathDB" id="FungiDB:MELLADRAFT_87666"/>
<dbReference type="PIRSF" id="PIRSF016302">
    <property type="entry name" value="Man_a_manosd"/>
    <property type="match status" value="1"/>
</dbReference>
<keyword evidence="4" id="KW-0732">Signal</keyword>
<proteinExistence type="inferred from homology"/>
<dbReference type="PANTHER" id="PTHR12145:SF36">
    <property type="entry name" value="MANNAN ENDO-1,6-ALPHA-MANNOSIDASE DCW1"/>
    <property type="match status" value="1"/>
</dbReference>
<gene>
    <name evidence="9" type="ORF">MELLADRAFT_87666</name>
</gene>
<dbReference type="Proteomes" id="UP000001072">
    <property type="component" value="Unassembled WGS sequence"/>
</dbReference>
<evidence type="ECO:0000313" key="10">
    <source>
        <dbReference type="Proteomes" id="UP000001072"/>
    </source>
</evidence>
<accession>F4RP95</accession>
<dbReference type="PANTHER" id="PTHR12145">
    <property type="entry name" value="MANNAN ENDO-1,6-ALPHA-MANNOSIDASE DCW1"/>
    <property type="match status" value="1"/>
</dbReference>
<dbReference type="OrthoDB" id="9984024at2759"/>
<evidence type="ECO:0000256" key="6">
    <source>
        <dbReference type="ARBA" id="ARBA00023180"/>
    </source>
</evidence>
<dbReference type="InParanoid" id="F4RP95"/>
<evidence type="ECO:0000256" key="8">
    <source>
        <dbReference type="PIRNR" id="PIRNR016302"/>
    </source>
</evidence>
<dbReference type="eggNOG" id="ENOG502QSWP">
    <property type="taxonomic scope" value="Eukaryota"/>
</dbReference>
<evidence type="ECO:0000256" key="3">
    <source>
        <dbReference type="ARBA" id="ARBA00012350"/>
    </source>
</evidence>
<comment type="similarity">
    <text evidence="2 8">Belongs to the glycosyl hydrolase 76 family.</text>
</comment>
<dbReference type="FunCoup" id="F4RP95">
    <property type="interactions" value="33"/>
</dbReference>
<dbReference type="InterPro" id="IPR014480">
    <property type="entry name" value="Mannan-1_6-alpha_mannosidase"/>
</dbReference>
<keyword evidence="6" id="KW-0325">Glycoprotein</keyword>
<dbReference type="GO" id="GO:0016052">
    <property type="term" value="P:carbohydrate catabolic process"/>
    <property type="evidence" value="ECO:0007669"/>
    <property type="project" value="InterPro"/>
</dbReference>
<keyword evidence="5 8" id="KW-0378">Hydrolase</keyword>
<organism evidence="10">
    <name type="scientific">Melampsora larici-populina (strain 98AG31 / pathotype 3-4-7)</name>
    <name type="common">Poplar leaf rust fungus</name>
    <dbReference type="NCBI Taxonomy" id="747676"/>
    <lineage>
        <taxon>Eukaryota</taxon>
        <taxon>Fungi</taxon>
        <taxon>Dikarya</taxon>
        <taxon>Basidiomycota</taxon>
        <taxon>Pucciniomycotina</taxon>
        <taxon>Pucciniomycetes</taxon>
        <taxon>Pucciniales</taxon>
        <taxon>Melampsoraceae</taxon>
        <taxon>Melampsora</taxon>
    </lineage>
</organism>
<dbReference type="GO" id="GO:0008496">
    <property type="term" value="F:mannan endo-1,6-alpha-mannosidase activity"/>
    <property type="evidence" value="ECO:0007669"/>
    <property type="project" value="UniProtKB-UniRule"/>
</dbReference>
<dbReference type="KEGG" id="mlr:MELLADRAFT_87666"/>
<evidence type="ECO:0000256" key="2">
    <source>
        <dbReference type="ARBA" id="ARBA00009699"/>
    </source>
</evidence>